<feature type="compositionally biased region" description="Pro residues" evidence="1">
    <location>
        <begin position="130"/>
        <end position="139"/>
    </location>
</feature>
<feature type="region of interest" description="Disordered" evidence="1">
    <location>
        <begin position="65"/>
        <end position="153"/>
    </location>
</feature>
<dbReference type="Proteomes" id="UP001583280">
    <property type="component" value="Unassembled WGS sequence"/>
</dbReference>
<comment type="caution">
    <text evidence="2">The sequence shown here is derived from an EMBL/GenBank/DDBJ whole genome shotgun (WGS) entry which is preliminary data.</text>
</comment>
<dbReference type="EMBL" id="JAWDJO010000121">
    <property type="protein sequence ID" value="KAL1892838.1"/>
    <property type="molecule type" value="Genomic_DNA"/>
</dbReference>
<feature type="compositionally biased region" description="Polar residues" evidence="1">
    <location>
        <begin position="73"/>
        <end position="82"/>
    </location>
</feature>
<evidence type="ECO:0000256" key="1">
    <source>
        <dbReference type="SAM" id="MobiDB-lite"/>
    </source>
</evidence>
<organism evidence="2 3">
    <name type="scientific">Ceratocystis pirilliformis</name>
    <dbReference type="NCBI Taxonomy" id="259994"/>
    <lineage>
        <taxon>Eukaryota</taxon>
        <taxon>Fungi</taxon>
        <taxon>Dikarya</taxon>
        <taxon>Ascomycota</taxon>
        <taxon>Pezizomycotina</taxon>
        <taxon>Sordariomycetes</taxon>
        <taxon>Hypocreomycetidae</taxon>
        <taxon>Microascales</taxon>
        <taxon>Ceratocystidaceae</taxon>
        <taxon>Ceratocystis</taxon>
    </lineage>
</organism>
<proteinExistence type="predicted"/>
<reference evidence="2 3" key="1">
    <citation type="journal article" date="2024" name="IMA Fungus">
        <title>IMA Genome - F19 : A genome assembly and annotation guide to empower mycologists, including annotated draft genome sequences of Ceratocystis pirilliformis, Diaporthe australafricana, Fusarium ophioides, Paecilomyces lecythidis, and Sporothrix stenoceras.</title>
        <authorList>
            <person name="Aylward J."/>
            <person name="Wilson A.M."/>
            <person name="Visagie C.M."/>
            <person name="Spraker J."/>
            <person name="Barnes I."/>
            <person name="Buitendag C."/>
            <person name="Ceriani C."/>
            <person name="Del Mar Angel L."/>
            <person name="du Plessis D."/>
            <person name="Fuchs T."/>
            <person name="Gasser K."/>
            <person name="Kramer D."/>
            <person name="Li W."/>
            <person name="Munsamy K."/>
            <person name="Piso A."/>
            <person name="Price J.L."/>
            <person name="Sonnekus B."/>
            <person name="Thomas C."/>
            <person name="van der Nest A."/>
            <person name="van Dijk A."/>
            <person name="van Heerden A."/>
            <person name="van Vuuren N."/>
            <person name="Yilmaz N."/>
            <person name="Duong T.A."/>
            <person name="van der Merwe N.A."/>
            <person name="Wingfield M.J."/>
            <person name="Wingfield B.D."/>
        </authorList>
    </citation>
    <scope>NUCLEOTIDE SEQUENCE [LARGE SCALE GENOMIC DNA]</scope>
    <source>
        <strain evidence="2 3">CMW 12675</strain>
    </source>
</reference>
<evidence type="ECO:0000313" key="2">
    <source>
        <dbReference type="EMBL" id="KAL1892838.1"/>
    </source>
</evidence>
<keyword evidence="3" id="KW-1185">Reference proteome</keyword>
<sequence length="172" mass="18254">MIRTFADHPDTCSDISMPDFDQVPESLRQTNATIELLIPYAPSEPELLACPCDIPSSLSSSKATTIPLKVQPATPTASSRQPSLEPRLSAYESSPLMSTPNITKTAPPASRPSKPCQVPTASQEAGFGFPPLPLPPSPFKSPAASPAPVSHEHNSAVYPSRLAATTIWLVLP</sequence>
<feature type="compositionally biased region" description="Polar residues" evidence="1">
    <location>
        <begin position="91"/>
        <end position="104"/>
    </location>
</feature>
<gene>
    <name evidence="2" type="ORF">Cpir12675_004372</name>
</gene>
<evidence type="ECO:0000313" key="3">
    <source>
        <dbReference type="Proteomes" id="UP001583280"/>
    </source>
</evidence>
<accession>A0ABR3YWT6</accession>
<name>A0ABR3YWT6_9PEZI</name>
<protein>
    <submittedName>
        <fullName evidence="2">Uncharacterized protein</fullName>
    </submittedName>
</protein>